<dbReference type="Pfam" id="PF07793">
    <property type="entry name" value="DUF1631"/>
    <property type="match status" value="1"/>
</dbReference>
<dbReference type="InterPro" id="IPR012434">
    <property type="entry name" value="DUF1631"/>
</dbReference>
<dbReference type="Proteomes" id="UP001273505">
    <property type="component" value="Unassembled WGS sequence"/>
</dbReference>
<dbReference type="RefSeq" id="WP_302722912.1">
    <property type="nucleotide sequence ID" value="NZ_JAULRU010000577.1"/>
</dbReference>
<feature type="region of interest" description="Disordered" evidence="1">
    <location>
        <begin position="316"/>
        <end position="346"/>
    </location>
</feature>
<evidence type="ECO:0000313" key="3">
    <source>
        <dbReference type="Proteomes" id="UP001273505"/>
    </source>
</evidence>
<sequence>MTDNSIGQGIDKLQETEDSAPSFGPLTPAQTQKCLDLCAASTEEFIQDHFASFWGEWVASVEKREENARSNKEQVTLNELIKLLRRIAPSVQQQLLSFSKDNFSDFAQRRLQTPSGQERFNSPSGLSLVENAELEETIAITSICHRADSQYAEILWALHQRLALLNGGQKIDERGNPASAIQFCESLRKAIAQYKFDTRIKVIGYKHFESSFIKVLGALYQELNERLAGEGILPNLRFSGINSSVGRPDSATDHETAAKAPEGDQEEVPKRRATDREPEPRRRASDQVASQNSKGPEQYEQGLISAIRLLQTHLGATPAPQGQGSVAPQGSGGATPVSAPSGTAAGGGSNLSASQLLGVFQQSQDQQFAQVQPLLDAQVGQVQPLAVSAVSSQLVAELKSKDVDGDHADDMHTIELVGLLFEYILSDEQLPDSVKALLSYLHTPVLKLAFIDKEFFENVEHPARLLLNQMAEAGARWVGNDGTNEYNIYEKIKTTVFDILKDFGNDAKVFAEALLEFSGYTRNISRRQDLMEKRALEKARGEEKLREAKILVNDEVSRLIDGKDLPSPVLLLMLLPWSDYLSFMILRYGTDSQNFGDALKTARELIWSVEPKLLESDKIRQLEIQDGLMRAVQSGFETIGYEQDKARKLTDAIQSLQRLALKSQKAEPAPKPMRTKLETMAAEKAGRVEEEAGIASQEESQLIEKLKLIEFGTWLEDDQGKRLKVAWYNHKTMHYMLVDQQGKKVSMTSALQMARAMIAGRLRVIAGSAKPFFERALENIYHSLNARASGELLNRE</sequence>
<reference evidence="2 3" key="1">
    <citation type="submission" date="2023-11" db="EMBL/GenBank/DDBJ databases">
        <title>Gilvimarinus fulvus sp. nov., isolated from the surface of Kelp.</title>
        <authorList>
            <person name="Sun Y.Y."/>
            <person name="Gong Y."/>
            <person name="Du Z.J."/>
        </authorList>
    </citation>
    <scope>NUCLEOTIDE SEQUENCE [LARGE SCALE GENOMIC DNA]</scope>
    <source>
        <strain evidence="2 3">SDUM040013</strain>
    </source>
</reference>
<name>A0ABU4RXH4_9GAMM</name>
<proteinExistence type="predicted"/>
<comment type="caution">
    <text evidence="2">The sequence shown here is derived from an EMBL/GenBank/DDBJ whole genome shotgun (WGS) entry which is preliminary data.</text>
</comment>
<protein>
    <submittedName>
        <fullName evidence="2">DUF1631 family protein</fullName>
    </submittedName>
</protein>
<dbReference type="EMBL" id="JAXAFO010000003">
    <property type="protein sequence ID" value="MDX6848348.1"/>
    <property type="molecule type" value="Genomic_DNA"/>
</dbReference>
<accession>A0ABU4RXH4</accession>
<organism evidence="2 3">
    <name type="scientific">Gilvimarinus gilvus</name>
    <dbReference type="NCBI Taxonomy" id="3058038"/>
    <lineage>
        <taxon>Bacteria</taxon>
        <taxon>Pseudomonadati</taxon>
        <taxon>Pseudomonadota</taxon>
        <taxon>Gammaproteobacteria</taxon>
        <taxon>Cellvibrionales</taxon>
        <taxon>Cellvibrionaceae</taxon>
        <taxon>Gilvimarinus</taxon>
    </lineage>
</organism>
<feature type="compositionally biased region" description="Basic and acidic residues" evidence="1">
    <location>
        <begin position="267"/>
        <end position="285"/>
    </location>
</feature>
<feature type="region of interest" description="Disordered" evidence="1">
    <location>
        <begin position="244"/>
        <end position="297"/>
    </location>
</feature>
<evidence type="ECO:0000256" key="1">
    <source>
        <dbReference type="SAM" id="MobiDB-lite"/>
    </source>
</evidence>
<keyword evidence="3" id="KW-1185">Reference proteome</keyword>
<evidence type="ECO:0000313" key="2">
    <source>
        <dbReference type="EMBL" id="MDX6848348.1"/>
    </source>
</evidence>
<gene>
    <name evidence="2" type="ORF">SCD92_03185</name>
</gene>